<accession>A0ABP8Z5P7</accession>
<dbReference type="SUPFAM" id="SSF103473">
    <property type="entry name" value="MFS general substrate transporter"/>
    <property type="match status" value="1"/>
</dbReference>
<sequence>MPPVSERTAWSRLGRPRTLWTVMSANTASVPARPVSPGDALRPRARTAVVVILGLLVALGPFTTDLYLPAFPAVQAAFATSDVAIQLTLSATVIGFALGQLVVGPLSDRFGRRVPLLVATSLHVLACLGAAMAPSIGVLAALRLLQGIGAAGGGVVASAMVRDLFHGHRLVRTLANMGLVIGAAPILAPLIGSQLLAVLDWRGLFVCLAIYGAAALVLASVGIGETRTTTARASSVHATARARYRAVLRDPVFVGAAIVGAMQGAGLFAYLAVSPFLLQGTYGLSPQQYGFVFASNSVGVVLGAQLAARVMRRIGPQWILVGTISAQLLSAVALLTTMLYPAPLVAVIVPLCVFMTACGFTFPCVQVLGLLHHGEEAGTAASLLGAGNFGLAAIVPLIVGLLGAAAASSIGIVATIGAVCAAAALLLLVRPRTVPPIA</sequence>
<comment type="similarity">
    <text evidence="2">Belongs to the major facilitator superfamily. Bcr/CmlA family.</text>
</comment>
<evidence type="ECO:0000256" key="1">
    <source>
        <dbReference type="ARBA" id="ARBA00004651"/>
    </source>
</evidence>
<keyword evidence="3" id="KW-0813">Transport</keyword>
<evidence type="ECO:0000256" key="5">
    <source>
        <dbReference type="ARBA" id="ARBA00022692"/>
    </source>
</evidence>
<evidence type="ECO:0000256" key="8">
    <source>
        <dbReference type="SAM" id="Phobius"/>
    </source>
</evidence>
<comment type="caution">
    <text evidence="10">The sequence shown here is derived from an EMBL/GenBank/DDBJ whole genome shotgun (WGS) entry which is preliminary data.</text>
</comment>
<evidence type="ECO:0000256" key="3">
    <source>
        <dbReference type="ARBA" id="ARBA00022448"/>
    </source>
</evidence>
<evidence type="ECO:0000256" key="2">
    <source>
        <dbReference type="ARBA" id="ARBA00006236"/>
    </source>
</evidence>
<feature type="transmembrane region" description="Helical" evidence="8">
    <location>
        <begin position="45"/>
        <end position="63"/>
    </location>
</feature>
<feature type="transmembrane region" description="Helical" evidence="8">
    <location>
        <begin position="410"/>
        <end position="429"/>
    </location>
</feature>
<keyword evidence="7 8" id="KW-0472">Membrane</keyword>
<evidence type="ECO:0000313" key="10">
    <source>
        <dbReference type="EMBL" id="GAA4747431.1"/>
    </source>
</evidence>
<name>A0ABP8Z5P7_9MICO</name>
<dbReference type="InterPro" id="IPR020846">
    <property type="entry name" value="MFS_dom"/>
</dbReference>
<feature type="transmembrane region" description="Helical" evidence="8">
    <location>
        <begin position="148"/>
        <end position="165"/>
    </location>
</feature>
<feature type="transmembrane region" description="Helical" evidence="8">
    <location>
        <begin position="177"/>
        <end position="197"/>
    </location>
</feature>
<feature type="transmembrane region" description="Helical" evidence="8">
    <location>
        <begin position="289"/>
        <end position="307"/>
    </location>
</feature>
<keyword evidence="5 8" id="KW-0812">Transmembrane</keyword>
<feature type="transmembrane region" description="Helical" evidence="8">
    <location>
        <begin position="319"/>
        <end position="340"/>
    </location>
</feature>
<dbReference type="Proteomes" id="UP001500121">
    <property type="component" value="Unassembled WGS sequence"/>
</dbReference>
<gene>
    <name evidence="10" type="ORF">GCM10025783_19430</name>
</gene>
<dbReference type="EMBL" id="BAABLP010000004">
    <property type="protein sequence ID" value="GAA4747431.1"/>
    <property type="molecule type" value="Genomic_DNA"/>
</dbReference>
<feature type="transmembrane region" description="Helical" evidence="8">
    <location>
        <begin position="116"/>
        <end position="142"/>
    </location>
</feature>
<dbReference type="InterPro" id="IPR005829">
    <property type="entry name" value="Sugar_transporter_CS"/>
</dbReference>
<evidence type="ECO:0000256" key="7">
    <source>
        <dbReference type="ARBA" id="ARBA00023136"/>
    </source>
</evidence>
<dbReference type="InterPro" id="IPR036259">
    <property type="entry name" value="MFS_trans_sf"/>
</dbReference>
<reference evidence="11" key="1">
    <citation type="journal article" date="2019" name="Int. J. Syst. Evol. Microbiol.">
        <title>The Global Catalogue of Microorganisms (GCM) 10K type strain sequencing project: providing services to taxonomists for standard genome sequencing and annotation.</title>
        <authorList>
            <consortium name="The Broad Institute Genomics Platform"/>
            <consortium name="The Broad Institute Genome Sequencing Center for Infectious Disease"/>
            <person name="Wu L."/>
            <person name="Ma J."/>
        </authorList>
    </citation>
    <scope>NUCLEOTIDE SEQUENCE [LARGE SCALE GENOMIC DNA]</scope>
    <source>
        <strain evidence="11">JCM 19015</strain>
    </source>
</reference>
<dbReference type="PROSITE" id="PS50850">
    <property type="entry name" value="MFS"/>
    <property type="match status" value="1"/>
</dbReference>
<evidence type="ECO:0000259" key="9">
    <source>
        <dbReference type="PROSITE" id="PS50850"/>
    </source>
</evidence>
<dbReference type="InterPro" id="IPR004812">
    <property type="entry name" value="Efflux_drug-R_Bcr/CmlA"/>
</dbReference>
<feature type="transmembrane region" description="Helical" evidence="8">
    <location>
        <begin position="346"/>
        <end position="371"/>
    </location>
</feature>
<dbReference type="InterPro" id="IPR011701">
    <property type="entry name" value="MFS"/>
</dbReference>
<dbReference type="CDD" id="cd17320">
    <property type="entry name" value="MFS_MdfA_MDR_like"/>
    <property type="match status" value="1"/>
</dbReference>
<organism evidence="10 11">
    <name type="scientific">Amnibacterium soli</name>
    <dbReference type="NCBI Taxonomy" id="1282736"/>
    <lineage>
        <taxon>Bacteria</taxon>
        <taxon>Bacillati</taxon>
        <taxon>Actinomycetota</taxon>
        <taxon>Actinomycetes</taxon>
        <taxon>Micrococcales</taxon>
        <taxon>Microbacteriaceae</taxon>
        <taxon>Amnibacterium</taxon>
    </lineage>
</organism>
<comment type="subcellular location">
    <subcellularLocation>
        <location evidence="1">Cell membrane</location>
        <topology evidence="1">Multi-pass membrane protein</topology>
    </subcellularLocation>
</comment>
<evidence type="ECO:0000256" key="6">
    <source>
        <dbReference type="ARBA" id="ARBA00022989"/>
    </source>
</evidence>
<dbReference type="PROSITE" id="PS00216">
    <property type="entry name" value="SUGAR_TRANSPORT_1"/>
    <property type="match status" value="1"/>
</dbReference>
<proteinExistence type="inferred from homology"/>
<dbReference type="NCBIfam" id="TIGR00710">
    <property type="entry name" value="efflux_Bcr_CflA"/>
    <property type="match status" value="1"/>
</dbReference>
<feature type="transmembrane region" description="Helical" evidence="8">
    <location>
        <begin position="252"/>
        <end position="277"/>
    </location>
</feature>
<keyword evidence="4" id="KW-1003">Cell membrane</keyword>
<feature type="transmembrane region" description="Helical" evidence="8">
    <location>
        <begin position="383"/>
        <end position="404"/>
    </location>
</feature>
<keyword evidence="11" id="KW-1185">Reference proteome</keyword>
<feature type="transmembrane region" description="Helical" evidence="8">
    <location>
        <begin position="203"/>
        <end position="223"/>
    </location>
</feature>
<dbReference type="Gene3D" id="1.20.1720.10">
    <property type="entry name" value="Multidrug resistance protein D"/>
    <property type="match status" value="1"/>
</dbReference>
<dbReference type="PANTHER" id="PTHR23502:SF132">
    <property type="entry name" value="POLYAMINE TRANSPORTER 2-RELATED"/>
    <property type="match status" value="1"/>
</dbReference>
<evidence type="ECO:0000256" key="4">
    <source>
        <dbReference type="ARBA" id="ARBA00022475"/>
    </source>
</evidence>
<dbReference type="Pfam" id="PF07690">
    <property type="entry name" value="MFS_1"/>
    <property type="match status" value="1"/>
</dbReference>
<evidence type="ECO:0000313" key="11">
    <source>
        <dbReference type="Proteomes" id="UP001500121"/>
    </source>
</evidence>
<protein>
    <submittedName>
        <fullName evidence="10">Multidrug effflux MFS transporter</fullName>
    </submittedName>
</protein>
<feature type="domain" description="Major facilitator superfamily (MFS) profile" evidence="9">
    <location>
        <begin position="49"/>
        <end position="432"/>
    </location>
</feature>
<keyword evidence="6 8" id="KW-1133">Transmembrane helix</keyword>
<feature type="transmembrane region" description="Helical" evidence="8">
    <location>
        <begin position="83"/>
        <end position="104"/>
    </location>
</feature>
<dbReference type="PANTHER" id="PTHR23502">
    <property type="entry name" value="MAJOR FACILITATOR SUPERFAMILY"/>
    <property type="match status" value="1"/>
</dbReference>